<sequence length="240" mass="25968">MRPAHCALALPHLEDYTMLKRLARSLALSLLAALPLSTLAAPVSVTTHTSGTSAYGDWVVVDALGITNYDYRDQPFELTLQSTFDTDVNTNFWWGDKLWIFGADLTVTFRIGDETFHKQGKGQAMLGSGSDSYYQQVSFYDSLGNGKLVDFTNYVMAPQNAAAGDPLAERDASASGERVGSMGMDAYNANPDANGLWMMGDYATNASVTVVSSVPEPSQWAMMAAGLVAATVVARRRQRT</sequence>
<evidence type="ECO:0000259" key="2">
    <source>
        <dbReference type="Pfam" id="PF07589"/>
    </source>
</evidence>
<accession>A0ABX6FPD5</accession>
<dbReference type="EMBL" id="CP046904">
    <property type="protein sequence ID" value="QGZ39410.1"/>
    <property type="molecule type" value="Genomic_DNA"/>
</dbReference>
<dbReference type="Proteomes" id="UP000437862">
    <property type="component" value="Chromosome"/>
</dbReference>
<organism evidence="3 4">
    <name type="scientific">Pseudoduganella flava</name>
    <dbReference type="NCBI Taxonomy" id="871742"/>
    <lineage>
        <taxon>Bacteria</taxon>
        <taxon>Pseudomonadati</taxon>
        <taxon>Pseudomonadota</taxon>
        <taxon>Betaproteobacteria</taxon>
        <taxon>Burkholderiales</taxon>
        <taxon>Oxalobacteraceae</taxon>
        <taxon>Telluria group</taxon>
        <taxon>Pseudoduganella</taxon>
    </lineage>
</organism>
<feature type="domain" description="Ice-binding protein C-terminal" evidence="2">
    <location>
        <begin position="213"/>
        <end position="237"/>
    </location>
</feature>
<keyword evidence="4" id="KW-1185">Reference proteome</keyword>
<protein>
    <submittedName>
        <fullName evidence="3">PEP-CTERM sorting domain-containing protein</fullName>
    </submittedName>
</protein>
<dbReference type="NCBIfam" id="TIGR02595">
    <property type="entry name" value="PEP_CTERM"/>
    <property type="match status" value="1"/>
</dbReference>
<feature type="chain" id="PRO_5047073531" evidence="1">
    <location>
        <begin position="41"/>
        <end position="240"/>
    </location>
</feature>
<feature type="signal peptide" evidence="1">
    <location>
        <begin position="1"/>
        <end position="40"/>
    </location>
</feature>
<proteinExistence type="predicted"/>
<reference evidence="3 4" key="1">
    <citation type="submission" date="2019-12" db="EMBL/GenBank/DDBJ databases">
        <title>Draft Genome Sequences of Six Type Strains of the Genus Massilia.</title>
        <authorList>
            <person name="Miess H."/>
            <person name="Frediansyah A."/>
            <person name="Goeker M."/>
            <person name="Gross H."/>
        </authorList>
    </citation>
    <scope>NUCLEOTIDE SEQUENCE [LARGE SCALE GENOMIC DNA]</scope>
    <source>
        <strain evidence="3 4">DSM 26639</strain>
    </source>
</reference>
<name>A0ABX6FPD5_9BURK</name>
<dbReference type="Pfam" id="PF07589">
    <property type="entry name" value="PEP-CTERM"/>
    <property type="match status" value="1"/>
</dbReference>
<keyword evidence="1" id="KW-0732">Signal</keyword>
<evidence type="ECO:0000313" key="3">
    <source>
        <dbReference type="EMBL" id="QGZ39410.1"/>
    </source>
</evidence>
<dbReference type="InterPro" id="IPR013424">
    <property type="entry name" value="Ice-binding_C"/>
</dbReference>
<evidence type="ECO:0000313" key="4">
    <source>
        <dbReference type="Proteomes" id="UP000437862"/>
    </source>
</evidence>
<gene>
    <name evidence="3" type="ORF">GO485_10350</name>
</gene>
<evidence type="ECO:0000256" key="1">
    <source>
        <dbReference type="SAM" id="SignalP"/>
    </source>
</evidence>